<proteinExistence type="predicted"/>
<feature type="domain" description="Right handed beta helix" evidence="2">
    <location>
        <begin position="354"/>
        <end position="475"/>
    </location>
</feature>
<feature type="region of interest" description="Disordered" evidence="1">
    <location>
        <begin position="673"/>
        <end position="714"/>
    </location>
</feature>
<gene>
    <name evidence="3" type="ORF">KV396_08795</name>
</gene>
<evidence type="ECO:0000256" key="1">
    <source>
        <dbReference type="SAM" id="MobiDB-lite"/>
    </source>
</evidence>
<name>A0ABY4IPC8_9MICO</name>
<sequence length="714" mass="76869">MSTDRIEVYVDPEGSPYADGSHGYPANDLAHGLALVRARREPGQRAVIWMAGGEYRHHEPVSFTASDSFTAVVATDAANPPVLRGSVRLAGWRPVTVNGVAAYAAPSPRAAARRLYVDGVAAERPRHPREGFLRVEQQEGLDPAGSFVGTLFDGAASFRFTEGDVPELAQQRAVEVVVPHYWVQERMPITAIDRDTRTLTSSLRSIFALRDDAAKLFARYWLDNVAERFGEVAGEWYLDATGELVGASGPHVLYLPEPGVDIDALDVRMPVTDAFVTLDGTADAPVREVRFEGVHFAEADFEVVPPAVPPFGVREDPQLPSAGRYAADVQAASTVPAAVRFDFARSCALIGGGIARVGGYGVSLGPGTRGALISGVSFSDLGAGAVRSGGGIDALAAEYNRANEVSDCTIARGGQVYPNAVAVLFQHGSHNVIAHNEISDLLYSGISVGWMWDYLHSPSEGNLIEGNHIHHLGQGLLNDMGGVYLLGIAPGTVVRGNHIHDIECANYGGWGIYLDEGSSHVVIEQNVVHDVSSQAYHQHYGREVIIRDNVWAFGRNGQVSITRPEEHVSFTFHRNIVVGEGMPAFVGYPDHRDLRRFGIDSDLNLFWDATPLDGAVRAANADRSTGPDGRVGFEIVERLDDEWAALGHDRHSITADPLFMDAAARDLRVREGSPAGGLGIRVPDVRGAGPRPVSERRHPLGAPTGIDPFLPTRG</sequence>
<keyword evidence="4" id="KW-1185">Reference proteome</keyword>
<dbReference type="RefSeq" id="WP_247955467.1">
    <property type="nucleotide sequence ID" value="NZ_CP078077.1"/>
</dbReference>
<dbReference type="InterPro" id="IPR006626">
    <property type="entry name" value="PbH1"/>
</dbReference>
<organism evidence="3 4">
    <name type="scientific">Microbacterium galbinum</name>
    <dbReference type="NCBI Taxonomy" id="2851646"/>
    <lineage>
        <taxon>Bacteria</taxon>
        <taxon>Bacillati</taxon>
        <taxon>Actinomycetota</taxon>
        <taxon>Actinomycetes</taxon>
        <taxon>Micrococcales</taxon>
        <taxon>Microbacteriaceae</taxon>
        <taxon>Microbacterium</taxon>
    </lineage>
</organism>
<evidence type="ECO:0000313" key="3">
    <source>
        <dbReference type="EMBL" id="UPL14568.1"/>
    </source>
</evidence>
<dbReference type="EMBL" id="CP078077">
    <property type="protein sequence ID" value="UPL14568.1"/>
    <property type="molecule type" value="Genomic_DNA"/>
</dbReference>
<accession>A0ABY4IPC8</accession>
<dbReference type="PANTHER" id="PTHR36453:SF1">
    <property type="entry name" value="RIGHT HANDED BETA HELIX DOMAIN-CONTAINING PROTEIN"/>
    <property type="match status" value="1"/>
</dbReference>
<dbReference type="SMART" id="SM00710">
    <property type="entry name" value="PbH1"/>
    <property type="match status" value="5"/>
</dbReference>
<dbReference type="InterPro" id="IPR011050">
    <property type="entry name" value="Pectin_lyase_fold/virulence"/>
</dbReference>
<evidence type="ECO:0000259" key="2">
    <source>
        <dbReference type="Pfam" id="PF13229"/>
    </source>
</evidence>
<dbReference type="Pfam" id="PF13229">
    <property type="entry name" value="Beta_helix"/>
    <property type="match status" value="1"/>
</dbReference>
<dbReference type="InterPro" id="IPR012334">
    <property type="entry name" value="Pectin_lyas_fold"/>
</dbReference>
<dbReference type="InterPro" id="IPR039448">
    <property type="entry name" value="Beta_helix"/>
</dbReference>
<evidence type="ECO:0000313" key="4">
    <source>
        <dbReference type="Proteomes" id="UP000831963"/>
    </source>
</evidence>
<dbReference type="Proteomes" id="UP000831963">
    <property type="component" value="Chromosome"/>
</dbReference>
<reference evidence="3 4" key="1">
    <citation type="submission" date="2021-06" db="EMBL/GenBank/DDBJ databases">
        <title>Genome-based taxonomic framework of Microbacterium strains isolated from marine environment, the description of four new species and reclassification of four preexisting species.</title>
        <authorList>
            <person name="Lee S.D."/>
            <person name="Kim S.-M."/>
            <person name="Byeon Y.-S."/>
            <person name="Yang H.L."/>
            <person name="Kim I.S."/>
        </authorList>
    </citation>
    <scope>NUCLEOTIDE SEQUENCE [LARGE SCALE GENOMIC DNA]</scope>
    <source>
        <strain evidence="3 4">SSW1-36</strain>
    </source>
</reference>
<protein>
    <submittedName>
        <fullName evidence="3">Right-handed parallel beta-helix repeat-containing protein</fullName>
    </submittedName>
</protein>
<dbReference type="SUPFAM" id="SSF51126">
    <property type="entry name" value="Pectin lyase-like"/>
    <property type="match status" value="1"/>
</dbReference>
<dbReference type="PANTHER" id="PTHR36453">
    <property type="entry name" value="SECRETED PROTEIN-RELATED"/>
    <property type="match status" value="1"/>
</dbReference>
<dbReference type="Gene3D" id="2.160.20.10">
    <property type="entry name" value="Single-stranded right-handed beta-helix, Pectin lyase-like"/>
    <property type="match status" value="1"/>
</dbReference>